<comment type="similarity">
    <text evidence="2 6">Belongs to the 4-toluene sulfonate uptake permease (TSUP) (TC 2.A.102) family.</text>
</comment>
<keyword evidence="6" id="KW-1003">Cell membrane</keyword>
<dbReference type="InterPro" id="IPR051598">
    <property type="entry name" value="TSUP/Inactive_protease-like"/>
</dbReference>
<accession>A0A1I4AX54</accession>
<evidence type="ECO:0000256" key="6">
    <source>
        <dbReference type="RuleBase" id="RU363041"/>
    </source>
</evidence>
<evidence type="ECO:0000256" key="2">
    <source>
        <dbReference type="ARBA" id="ARBA00009142"/>
    </source>
</evidence>
<reference evidence="8" key="1">
    <citation type="submission" date="2016-10" db="EMBL/GenBank/DDBJ databases">
        <authorList>
            <person name="Varghese N."/>
            <person name="Submissions S."/>
        </authorList>
    </citation>
    <scope>NUCLEOTIDE SEQUENCE [LARGE SCALE GENOMIC DNA]</scope>
    <source>
        <strain evidence="8">DSM 11578</strain>
    </source>
</reference>
<organism evidence="7 8">
    <name type="scientific">Methylophaga sulfidovorans</name>
    <dbReference type="NCBI Taxonomy" id="45496"/>
    <lineage>
        <taxon>Bacteria</taxon>
        <taxon>Pseudomonadati</taxon>
        <taxon>Pseudomonadota</taxon>
        <taxon>Gammaproteobacteria</taxon>
        <taxon>Thiotrichales</taxon>
        <taxon>Piscirickettsiaceae</taxon>
        <taxon>Methylophaga</taxon>
    </lineage>
</organism>
<feature type="transmembrane region" description="Helical" evidence="6">
    <location>
        <begin position="36"/>
        <end position="62"/>
    </location>
</feature>
<evidence type="ECO:0000256" key="4">
    <source>
        <dbReference type="ARBA" id="ARBA00022989"/>
    </source>
</evidence>
<proteinExistence type="inferred from homology"/>
<evidence type="ECO:0000313" key="8">
    <source>
        <dbReference type="Proteomes" id="UP000198924"/>
    </source>
</evidence>
<dbReference type="EMBL" id="FOSH01000016">
    <property type="protein sequence ID" value="SFK60196.1"/>
    <property type="molecule type" value="Genomic_DNA"/>
</dbReference>
<keyword evidence="8" id="KW-1185">Reference proteome</keyword>
<evidence type="ECO:0000313" key="7">
    <source>
        <dbReference type="EMBL" id="SFK60196.1"/>
    </source>
</evidence>
<name>A0A1I4AX54_9GAMM</name>
<sequence>MNFLDQFILFLVSLIANTFSAFSGGGAGLIQFPVLIFLGLSFSVALATHKVASVALGVGAVLRYLKTSRLERQFVVLMLLTGLPGVVLGGNVILLIPDRWAEIALGILTGGLGLYSILKPQLGQNYMPVHRDWMGCVTGGLILFLIGFLNGSLTSGTGLFVTLWLVGWFGMDYQRAVAYTLIMVGLFWNGAGAITLGLLGDIRWEWLPALLLGSLLGGYLGSHLAIKHGNRWIKRAFEIVTLCISAKLIYG</sequence>
<protein>
    <recommendedName>
        <fullName evidence="6">Probable membrane transporter protein</fullName>
    </recommendedName>
</protein>
<gene>
    <name evidence="7" type="ORF">SAMN04488079_11618</name>
</gene>
<dbReference type="AlphaFoldDB" id="A0A1I4AX54"/>
<comment type="subcellular location">
    <subcellularLocation>
        <location evidence="6">Cell membrane</location>
        <topology evidence="6">Multi-pass membrane protein</topology>
    </subcellularLocation>
    <subcellularLocation>
        <location evidence="1">Membrane</location>
        <topology evidence="1">Multi-pass membrane protein</topology>
    </subcellularLocation>
</comment>
<dbReference type="RefSeq" id="WP_091715139.1">
    <property type="nucleotide sequence ID" value="NZ_FOSH01000016.1"/>
</dbReference>
<dbReference type="OrthoDB" id="8559109at2"/>
<feature type="transmembrane region" description="Helical" evidence="6">
    <location>
        <begin position="74"/>
        <end position="94"/>
    </location>
</feature>
<keyword evidence="3 6" id="KW-0812">Transmembrane</keyword>
<feature type="transmembrane region" description="Helical" evidence="6">
    <location>
        <begin position="7"/>
        <end position="30"/>
    </location>
</feature>
<dbReference type="PANTHER" id="PTHR43701">
    <property type="entry name" value="MEMBRANE TRANSPORTER PROTEIN MJ0441-RELATED"/>
    <property type="match status" value="1"/>
</dbReference>
<feature type="transmembrane region" description="Helical" evidence="6">
    <location>
        <begin position="206"/>
        <end position="226"/>
    </location>
</feature>
<dbReference type="Pfam" id="PF01925">
    <property type="entry name" value="TauE"/>
    <property type="match status" value="1"/>
</dbReference>
<dbReference type="GO" id="GO:0005886">
    <property type="term" value="C:plasma membrane"/>
    <property type="evidence" value="ECO:0007669"/>
    <property type="project" value="UniProtKB-SubCell"/>
</dbReference>
<dbReference type="InterPro" id="IPR002781">
    <property type="entry name" value="TM_pro_TauE-like"/>
</dbReference>
<evidence type="ECO:0000256" key="3">
    <source>
        <dbReference type="ARBA" id="ARBA00022692"/>
    </source>
</evidence>
<evidence type="ECO:0000256" key="5">
    <source>
        <dbReference type="ARBA" id="ARBA00023136"/>
    </source>
</evidence>
<evidence type="ECO:0000256" key="1">
    <source>
        <dbReference type="ARBA" id="ARBA00004141"/>
    </source>
</evidence>
<dbReference type="STRING" id="45496.SAMN04488079_11618"/>
<feature type="transmembrane region" description="Helical" evidence="6">
    <location>
        <begin position="178"/>
        <end position="200"/>
    </location>
</feature>
<keyword evidence="5 6" id="KW-0472">Membrane</keyword>
<dbReference type="Proteomes" id="UP000198924">
    <property type="component" value="Unassembled WGS sequence"/>
</dbReference>
<keyword evidence="4 6" id="KW-1133">Transmembrane helix</keyword>
<dbReference type="PANTHER" id="PTHR43701:SF5">
    <property type="entry name" value="MEMBRANE TRANSPORTER PROTEIN-RELATED"/>
    <property type="match status" value="1"/>
</dbReference>